<evidence type="ECO:0000313" key="10">
    <source>
        <dbReference type="Proteomes" id="UP000500791"/>
    </source>
</evidence>
<evidence type="ECO:0000313" key="9">
    <source>
        <dbReference type="EMBL" id="QIK41416.1"/>
    </source>
</evidence>
<dbReference type="PANTHER" id="PTHR22726">
    <property type="entry name" value="METALLOENDOPEPTIDASE OMA1"/>
    <property type="match status" value="1"/>
</dbReference>
<sequence>MFSRRILLTVAAMVIATVPVNAQGLIRDAQIERTLDSMVAPLVSAAGLPPGSVEIYIVDNREMNAFVIPGGRMFIHSGLIQRLERPDMLQAVMAHEIGHVVSGHIAQRSVEAELNSRASLAGILLGVLAGAAGTPEAGIFIARGAAGAAVSGMLAYSRDQESSADQSSIRLLERAGIDPTAALDTQNLFRGQELLSSARIDPYARSHPLSSDRLDLMRRSAENSPMRGARVSPALQDEYDRMRAKFDGFTLSPRTALDRVEGRTDMAARIQRAVALHRLPAPAAAIDEIDAAIAIEPRNPWLHELKGQFLIENGDAQAAIGPYRQAVALAPDAALLRAGLGQALLSLNTDAANREALQLLSQARETVVGTPVSLRALAEAYARTGDQPRAALYTAERYALGGAVTDALRFARIARDGLPNGSPGWIRATELMSTLERIQERRGE</sequence>
<proteinExistence type="predicted"/>
<dbReference type="SUPFAM" id="SSF48452">
    <property type="entry name" value="TPR-like"/>
    <property type="match status" value="1"/>
</dbReference>
<keyword evidence="6 9" id="KW-0482">Metalloprotease</keyword>
<dbReference type="CDD" id="cd07324">
    <property type="entry name" value="M48C_Oma1-like"/>
    <property type="match status" value="1"/>
</dbReference>
<dbReference type="RefSeq" id="WP_166192152.1">
    <property type="nucleotide sequence ID" value="NZ_CP049811.1"/>
</dbReference>
<evidence type="ECO:0000256" key="5">
    <source>
        <dbReference type="ARBA" id="ARBA00022833"/>
    </source>
</evidence>
<keyword evidence="10" id="KW-1185">Reference proteome</keyword>
<keyword evidence="4" id="KW-0378">Hydrolase</keyword>
<dbReference type="PANTHER" id="PTHR22726:SF1">
    <property type="entry name" value="METALLOENDOPEPTIDASE OMA1, MITOCHONDRIAL"/>
    <property type="match status" value="1"/>
</dbReference>
<dbReference type="InterPro" id="IPR001915">
    <property type="entry name" value="Peptidase_M48"/>
</dbReference>
<name>A0A6G7VNG5_9RHOB</name>
<dbReference type="GO" id="GO:0004222">
    <property type="term" value="F:metalloendopeptidase activity"/>
    <property type="evidence" value="ECO:0007669"/>
    <property type="project" value="InterPro"/>
</dbReference>
<dbReference type="KEGG" id="mon:G8E03_11935"/>
<dbReference type="InterPro" id="IPR051156">
    <property type="entry name" value="Mito/Outer_Membr_Metalloprot"/>
</dbReference>
<feature type="chain" id="PRO_5026235439" evidence="7">
    <location>
        <begin position="23"/>
        <end position="444"/>
    </location>
</feature>
<dbReference type="GO" id="GO:0046872">
    <property type="term" value="F:metal ion binding"/>
    <property type="evidence" value="ECO:0007669"/>
    <property type="project" value="UniProtKB-KW"/>
</dbReference>
<accession>A0A6G7VNG5</accession>
<comment type="cofactor">
    <cofactor evidence="1">
        <name>Zn(2+)</name>
        <dbReference type="ChEBI" id="CHEBI:29105"/>
    </cofactor>
</comment>
<dbReference type="Gene3D" id="1.25.40.10">
    <property type="entry name" value="Tetratricopeptide repeat domain"/>
    <property type="match status" value="1"/>
</dbReference>
<dbReference type="InterPro" id="IPR011990">
    <property type="entry name" value="TPR-like_helical_dom_sf"/>
</dbReference>
<keyword evidence="7" id="KW-0732">Signal</keyword>
<dbReference type="GO" id="GO:0016020">
    <property type="term" value="C:membrane"/>
    <property type="evidence" value="ECO:0007669"/>
    <property type="project" value="TreeGrafter"/>
</dbReference>
<protein>
    <submittedName>
        <fullName evidence="9">M48 family metalloprotease</fullName>
    </submittedName>
</protein>
<evidence type="ECO:0000256" key="6">
    <source>
        <dbReference type="ARBA" id="ARBA00023049"/>
    </source>
</evidence>
<evidence type="ECO:0000256" key="2">
    <source>
        <dbReference type="ARBA" id="ARBA00022670"/>
    </source>
</evidence>
<dbReference type="GO" id="GO:0051603">
    <property type="term" value="P:proteolysis involved in protein catabolic process"/>
    <property type="evidence" value="ECO:0007669"/>
    <property type="project" value="TreeGrafter"/>
</dbReference>
<evidence type="ECO:0000256" key="3">
    <source>
        <dbReference type="ARBA" id="ARBA00022723"/>
    </source>
</evidence>
<keyword evidence="5" id="KW-0862">Zinc</keyword>
<dbReference type="Proteomes" id="UP000500791">
    <property type="component" value="Chromosome"/>
</dbReference>
<reference evidence="9 10" key="1">
    <citation type="submission" date="2020-03" db="EMBL/GenBank/DDBJ databases">
        <title>Complete genome sequence of Monaibacterium sp. ALG8 with diverse plasmids.</title>
        <authorList>
            <person name="Sun C."/>
        </authorList>
    </citation>
    <scope>NUCLEOTIDE SEQUENCE [LARGE SCALE GENOMIC DNA]</scope>
    <source>
        <strain evidence="9 10">ALG8</strain>
    </source>
</reference>
<gene>
    <name evidence="9" type="ORF">G8E03_11935</name>
</gene>
<feature type="domain" description="Peptidase M48" evidence="8">
    <location>
        <begin position="32"/>
        <end position="216"/>
    </location>
</feature>
<feature type="signal peptide" evidence="7">
    <location>
        <begin position="1"/>
        <end position="22"/>
    </location>
</feature>
<dbReference type="EMBL" id="CP049811">
    <property type="protein sequence ID" value="QIK41416.1"/>
    <property type="molecule type" value="Genomic_DNA"/>
</dbReference>
<evidence type="ECO:0000256" key="7">
    <source>
        <dbReference type="SAM" id="SignalP"/>
    </source>
</evidence>
<dbReference type="Gene3D" id="3.30.2010.10">
    <property type="entry name" value="Metalloproteases ('zincins'), catalytic domain"/>
    <property type="match status" value="1"/>
</dbReference>
<evidence type="ECO:0000256" key="4">
    <source>
        <dbReference type="ARBA" id="ARBA00022801"/>
    </source>
</evidence>
<evidence type="ECO:0000259" key="8">
    <source>
        <dbReference type="Pfam" id="PF01435"/>
    </source>
</evidence>
<evidence type="ECO:0000256" key="1">
    <source>
        <dbReference type="ARBA" id="ARBA00001947"/>
    </source>
</evidence>
<dbReference type="Pfam" id="PF01435">
    <property type="entry name" value="Peptidase_M48"/>
    <property type="match status" value="1"/>
</dbReference>
<keyword evidence="3" id="KW-0479">Metal-binding</keyword>
<dbReference type="AlphaFoldDB" id="A0A6G7VNG5"/>
<organism evidence="9 10">
    <name type="scientific">Pontivivens nitratireducens</name>
    <dbReference type="NCBI Taxonomy" id="2758038"/>
    <lineage>
        <taxon>Bacteria</taxon>
        <taxon>Pseudomonadati</taxon>
        <taxon>Pseudomonadota</taxon>
        <taxon>Alphaproteobacteria</taxon>
        <taxon>Rhodobacterales</taxon>
        <taxon>Paracoccaceae</taxon>
        <taxon>Pontivivens</taxon>
    </lineage>
</organism>
<keyword evidence="2 9" id="KW-0645">Protease</keyword>